<dbReference type="SUPFAM" id="SSF53474">
    <property type="entry name" value="alpha/beta-Hydrolases"/>
    <property type="match status" value="1"/>
</dbReference>
<reference evidence="5 6" key="1">
    <citation type="submission" date="2022-11" db="UniProtKB">
        <authorList>
            <consortium name="WormBaseParasite"/>
        </authorList>
    </citation>
    <scope>IDENTIFICATION</scope>
</reference>
<dbReference type="InterPro" id="IPR029058">
    <property type="entry name" value="AB_hydrolase_fold"/>
</dbReference>
<dbReference type="PANTHER" id="PTHR44590">
    <property type="entry name" value="CARBOXYLIC ESTER HYDROLASE-RELATED"/>
    <property type="match status" value="1"/>
</dbReference>
<evidence type="ECO:0000313" key="6">
    <source>
        <dbReference type="WBParaSite" id="PgR047_g046_t05"/>
    </source>
</evidence>
<dbReference type="WBParaSite" id="PgR047_g046_t04">
    <property type="protein sequence ID" value="PgR047_g046_t04"/>
    <property type="gene ID" value="PgR047_g046"/>
</dbReference>
<evidence type="ECO:0000256" key="1">
    <source>
        <dbReference type="ARBA" id="ARBA00010515"/>
    </source>
</evidence>
<feature type="region of interest" description="Disordered" evidence="2">
    <location>
        <begin position="571"/>
        <end position="599"/>
    </location>
</feature>
<dbReference type="InterPro" id="IPR002018">
    <property type="entry name" value="CarbesteraseB"/>
</dbReference>
<accession>A0A915BMT5</accession>
<dbReference type="Gene3D" id="3.40.50.1820">
    <property type="entry name" value="alpha/beta hydrolase"/>
    <property type="match status" value="1"/>
</dbReference>
<protein>
    <submittedName>
        <fullName evidence="5 6">Carboxylesterase type B domain-containing protein</fullName>
    </submittedName>
</protein>
<evidence type="ECO:0000256" key="2">
    <source>
        <dbReference type="SAM" id="MobiDB-lite"/>
    </source>
</evidence>
<evidence type="ECO:0000313" key="4">
    <source>
        <dbReference type="Proteomes" id="UP000887569"/>
    </source>
</evidence>
<dbReference type="AlphaFoldDB" id="A0A915BMT5"/>
<dbReference type="InterPro" id="IPR002168">
    <property type="entry name" value="Lipase_GDXG_HIS_AS"/>
</dbReference>
<evidence type="ECO:0000313" key="5">
    <source>
        <dbReference type="WBParaSite" id="PgR047_g046_t04"/>
    </source>
</evidence>
<dbReference type="PANTHER" id="PTHR44590:SF3">
    <property type="entry name" value="CARBOXYLESTERASE TYPE B DOMAIN-CONTAINING PROTEIN"/>
    <property type="match status" value="1"/>
</dbReference>
<proteinExistence type="inferred from homology"/>
<name>A0A915BMT5_PARUN</name>
<dbReference type="InterPro" id="IPR019819">
    <property type="entry name" value="Carboxylesterase_B_CS"/>
</dbReference>
<feature type="compositionally biased region" description="Polar residues" evidence="2">
    <location>
        <begin position="576"/>
        <end position="599"/>
    </location>
</feature>
<dbReference type="PROSITE" id="PS01173">
    <property type="entry name" value="LIPASE_GDXG_HIS"/>
    <property type="match status" value="1"/>
</dbReference>
<dbReference type="WBParaSite" id="PgR047_g046_t05">
    <property type="protein sequence ID" value="PgR047_g046_t05"/>
    <property type="gene ID" value="PgR047_g046"/>
</dbReference>
<dbReference type="Proteomes" id="UP000887569">
    <property type="component" value="Unplaced"/>
</dbReference>
<evidence type="ECO:0000259" key="3">
    <source>
        <dbReference type="Pfam" id="PF00135"/>
    </source>
</evidence>
<keyword evidence="4" id="KW-1185">Reference proteome</keyword>
<feature type="domain" description="Carboxylesterase type B" evidence="3">
    <location>
        <begin position="49"/>
        <end position="565"/>
    </location>
</feature>
<organism evidence="4 6">
    <name type="scientific">Parascaris univalens</name>
    <name type="common">Nematode worm</name>
    <dbReference type="NCBI Taxonomy" id="6257"/>
    <lineage>
        <taxon>Eukaryota</taxon>
        <taxon>Metazoa</taxon>
        <taxon>Ecdysozoa</taxon>
        <taxon>Nematoda</taxon>
        <taxon>Chromadorea</taxon>
        <taxon>Rhabditida</taxon>
        <taxon>Spirurina</taxon>
        <taxon>Ascaridomorpha</taxon>
        <taxon>Ascaridoidea</taxon>
        <taxon>Ascarididae</taxon>
        <taxon>Parascaris</taxon>
    </lineage>
</organism>
<dbReference type="PROSITE" id="PS00941">
    <property type="entry name" value="CARBOXYLESTERASE_B_2"/>
    <property type="match status" value="1"/>
</dbReference>
<dbReference type="GO" id="GO:0016787">
    <property type="term" value="F:hydrolase activity"/>
    <property type="evidence" value="ECO:0007669"/>
    <property type="project" value="InterPro"/>
</dbReference>
<comment type="similarity">
    <text evidence="1">Belongs to the 'GDXG' lipolytic enzyme family.</text>
</comment>
<dbReference type="Pfam" id="PF00135">
    <property type="entry name" value="COesterase"/>
    <property type="match status" value="1"/>
</dbReference>
<sequence length="599" mass="67415">MWRCAAGNSFWLHQWRWRFLKHSRQYTDYIGGKFSLTSHSLPSRASIPQVVEIGSGKISGRSMPVDEGRFVNVFMGIPYAKPPVGILRFQEPQPADRWNGVRNCLRHSPKAPQKELLIERFIANRVASSEDCLYLNIFAPAWPPPHQQPNGFPVMVFIHGGAFAVHSSSFYGDIGICRSLCAKDIIVVTIQYRLGILGFAATGDRSCIANLGLRDQTFALQWIKKNIWVFKGDPDNITIAGQSAGGVCVDLLMLSPYSQDLFSKAIAISGTAECAWAMNDIRKVCKALRFHALKIGWKCPADANENAVNLSMMEFLKGKKASELSLGVRSLRKRKDNIYGIDFAPVVDGDFFPAPINELRRTAPKKTCMTGTTEFEGLFFASYRERRYNEKAIDSLISEFIKSGDEEIKKKALALYPTEGKSKKEIVRTYMRLYSDISVNNGVHAFAEQMVNAGHTVYLYNFQYHPQTFGAIGWAFPFIDATHGTDLPYLFGKPIFTGAKFNANDFKMLDQYTKLITNFVKNGSPNEAGQLEWQPLTIEDTWRYYNIHLTSSMQADFQERRPAFWHALEGIPPESESATGSQDLNSPNSRQVPQQLSSN</sequence>